<keyword evidence="3" id="KW-1185">Reference proteome</keyword>
<feature type="region of interest" description="Disordered" evidence="1">
    <location>
        <begin position="86"/>
        <end position="242"/>
    </location>
</feature>
<feature type="region of interest" description="Disordered" evidence="1">
    <location>
        <begin position="326"/>
        <end position="364"/>
    </location>
</feature>
<dbReference type="Proteomes" id="UP000738349">
    <property type="component" value="Unassembled WGS sequence"/>
</dbReference>
<gene>
    <name evidence="2" type="ORF">EDB81DRAFT_470536</name>
</gene>
<reference evidence="2" key="1">
    <citation type="journal article" date="2021" name="Nat. Commun.">
        <title>Genetic determinants of endophytism in the Arabidopsis root mycobiome.</title>
        <authorList>
            <person name="Mesny F."/>
            <person name="Miyauchi S."/>
            <person name="Thiergart T."/>
            <person name="Pickel B."/>
            <person name="Atanasova L."/>
            <person name="Karlsson M."/>
            <person name="Huettel B."/>
            <person name="Barry K.W."/>
            <person name="Haridas S."/>
            <person name="Chen C."/>
            <person name="Bauer D."/>
            <person name="Andreopoulos W."/>
            <person name="Pangilinan J."/>
            <person name="LaButti K."/>
            <person name="Riley R."/>
            <person name="Lipzen A."/>
            <person name="Clum A."/>
            <person name="Drula E."/>
            <person name="Henrissat B."/>
            <person name="Kohler A."/>
            <person name="Grigoriev I.V."/>
            <person name="Martin F.M."/>
            <person name="Hacquard S."/>
        </authorList>
    </citation>
    <scope>NUCLEOTIDE SEQUENCE</scope>
    <source>
        <strain evidence="2">MPI-CAGE-AT-0147</strain>
    </source>
</reference>
<comment type="caution">
    <text evidence="2">The sequence shown here is derived from an EMBL/GenBank/DDBJ whole genome shotgun (WGS) entry which is preliminary data.</text>
</comment>
<accession>A0A9P9EYW8</accession>
<feature type="compositionally biased region" description="Low complexity" evidence="1">
    <location>
        <begin position="273"/>
        <end position="283"/>
    </location>
</feature>
<sequence>MCSNYVTLGYSNKTTQELSLSHSQFHTMRGFIALLPALLAGVLAAPFPSAGSAIQANHGLEMRHLIFPLEPRRQTLRIFGTMNKSERAVGGKGTGNELGKRADEVDEKAEIKKKDEVNQGNSDRVKGPETQGSDKEKTLDEEGRSKEKVSGQDESGKESDSAKLKPDSTERPIPDVKNSGHLVQVDKMEGEDEFKKVETPEDTEEKKPEETAEKTKVTAEKLKITVEKPKGMMHKPKGTAEKTEELFEEYIKALKAYQKADTKQQPESSDLPKGTAKKPQAQTKKTKEELLEEKEKALNAYERALKRQQPANYVTVDEEWLKKHIKPENKQIGHPTGEVQEERPFVVKGFGRPEKEEPNLDDENKRFLQFVKAVDEASDLLR</sequence>
<dbReference type="EMBL" id="JAGMUV010000007">
    <property type="protein sequence ID" value="KAH7148658.1"/>
    <property type="molecule type" value="Genomic_DNA"/>
</dbReference>
<evidence type="ECO:0000313" key="2">
    <source>
        <dbReference type="EMBL" id="KAH7148658.1"/>
    </source>
</evidence>
<proteinExistence type="predicted"/>
<organism evidence="2 3">
    <name type="scientific">Dactylonectria macrodidyma</name>
    <dbReference type="NCBI Taxonomy" id="307937"/>
    <lineage>
        <taxon>Eukaryota</taxon>
        <taxon>Fungi</taxon>
        <taxon>Dikarya</taxon>
        <taxon>Ascomycota</taxon>
        <taxon>Pezizomycotina</taxon>
        <taxon>Sordariomycetes</taxon>
        <taxon>Hypocreomycetidae</taxon>
        <taxon>Hypocreales</taxon>
        <taxon>Nectriaceae</taxon>
        <taxon>Dactylonectria</taxon>
    </lineage>
</organism>
<feature type="compositionally biased region" description="Basic and acidic residues" evidence="1">
    <location>
        <begin position="184"/>
        <end position="230"/>
    </location>
</feature>
<name>A0A9P9EYW8_9HYPO</name>
<feature type="region of interest" description="Disordered" evidence="1">
    <location>
        <begin position="258"/>
        <end position="289"/>
    </location>
</feature>
<evidence type="ECO:0000256" key="1">
    <source>
        <dbReference type="SAM" id="MobiDB-lite"/>
    </source>
</evidence>
<protein>
    <submittedName>
        <fullName evidence="2">Uncharacterized protein</fullName>
    </submittedName>
</protein>
<feature type="compositionally biased region" description="Basic and acidic residues" evidence="1">
    <location>
        <begin position="98"/>
        <end position="174"/>
    </location>
</feature>
<dbReference type="AlphaFoldDB" id="A0A9P9EYW8"/>
<evidence type="ECO:0000313" key="3">
    <source>
        <dbReference type="Proteomes" id="UP000738349"/>
    </source>
</evidence>
<feature type="compositionally biased region" description="Basic and acidic residues" evidence="1">
    <location>
        <begin position="340"/>
        <end position="364"/>
    </location>
</feature>